<sequence>MPLHGLPIMSLCNLR</sequence>
<name>A0A0E9PUD8_ANGAN</name>
<organism evidence="1">
    <name type="scientific">Anguilla anguilla</name>
    <name type="common">European freshwater eel</name>
    <name type="synonym">Muraena anguilla</name>
    <dbReference type="NCBI Taxonomy" id="7936"/>
    <lineage>
        <taxon>Eukaryota</taxon>
        <taxon>Metazoa</taxon>
        <taxon>Chordata</taxon>
        <taxon>Craniata</taxon>
        <taxon>Vertebrata</taxon>
        <taxon>Euteleostomi</taxon>
        <taxon>Actinopterygii</taxon>
        <taxon>Neopterygii</taxon>
        <taxon>Teleostei</taxon>
        <taxon>Anguilliformes</taxon>
        <taxon>Anguillidae</taxon>
        <taxon>Anguilla</taxon>
    </lineage>
</organism>
<reference evidence="1" key="1">
    <citation type="submission" date="2014-11" db="EMBL/GenBank/DDBJ databases">
        <authorList>
            <person name="Amaro Gonzalez C."/>
        </authorList>
    </citation>
    <scope>NUCLEOTIDE SEQUENCE</scope>
</reference>
<accession>A0A0E9PUD8</accession>
<proteinExistence type="predicted"/>
<protein>
    <submittedName>
        <fullName evidence="1">Uncharacterized protein</fullName>
    </submittedName>
</protein>
<dbReference type="EMBL" id="GBXM01101109">
    <property type="protein sequence ID" value="JAH07468.1"/>
    <property type="molecule type" value="Transcribed_RNA"/>
</dbReference>
<reference evidence="1" key="2">
    <citation type="journal article" date="2015" name="Fish Shellfish Immunol.">
        <title>Early steps in the European eel (Anguilla anguilla)-Vibrio vulnificus interaction in the gills: Role of the RtxA13 toxin.</title>
        <authorList>
            <person name="Callol A."/>
            <person name="Pajuelo D."/>
            <person name="Ebbesson L."/>
            <person name="Teles M."/>
            <person name="MacKenzie S."/>
            <person name="Amaro C."/>
        </authorList>
    </citation>
    <scope>NUCLEOTIDE SEQUENCE</scope>
</reference>
<evidence type="ECO:0000313" key="1">
    <source>
        <dbReference type="EMBL" id="JAH07468.1"/>
    </source>
</evidence>